<dbReference type="Proteomes" id="UP000078396">
    <property type="component" value="Unassembled WGS sequence"/>
</dbReference>
<evidence type="ECO:0000313" key="2">
    <source>
        <dbReference type="EMBL" id="OAN38696.1"/>
    </source>
</evidence>
<dbReference type="EMBL" id="LWCS01000021">
    <property type="protein sequence ID" value="OAN38696.1"/>
    <property type="molecule type" value="Genomic_DNA"/>
</dbReference>
<dbReference type="AlphaFoldDB" id="A0A178LW46"/>
<name>A0A178LW46_MYCIR</name>
<proteinExistence type="predicted"/>
<gene>
    <name evidence="2" type="ORF">A4X20_05180</name>
</gene>
<evidence type="ECO:0000256" key="1">
    <source>
        <dbReference type="SAM" id="MobiDB-lite"/>
    </source>
</evidence>
<organism evidence="2 3">
    <name type="scientific">Mycolicibacterium iranicum</name>
    <name type="common">Mycobacterium iranicum</name>
    <dbReference type="NCBI Taxonomy" id="912594"/>
    <lineage>
        <taxon>Bacteria</taxon>
        <taxon>Bacillati</taxon>
        <taxon>Actinomycetota</taxon>
        <taxon>Actinomycetes</taxon>
        <taxon>Mycobacteriales</taxon>
        <taxon>Mycobacteriaceae</taxon>
        <taxon>Mycolicibacterium</taxon>
    </lineage>
</organism>
<sequence>MALGSKALVVEPEHLADRIAVLVPHGDHDRVDALERALHDELHLSQHDAARARQHVQRDRRGE</sequence>
<reference evidence="2 3" key="1">
    <citation type="submission" date="2016-04" db="EMBL/GenBank/DDBJ databases">
        <title>Draft Genome Sequences of Staphylococcus capitis Strain H36, S. capitis Strain H65, S. cohnii Strain H62, S. hominis Strain H69, Mycobacterium iranicum Strain H39, Plantibacter sp. Strain H53, Pseudomonas oryzihabitans Strain H72, and Microbacterium sp. Strain H83, isolated from residential settings.</title>
        <authorList>
            <person name="Lymperopoulou D."/>
            <person name="Adams R.I."/>
            <person name="Lindow S."/>
            <person name="Coil D.A."/>
            <person name="Jospin G."/>
            <person name="Eisen J.A."/>
        </authorList>
    </citation>
    <scope>NUCLEOTIDE SEQUENCE [LARGE SCALE GENOMIC DNA]</scope>
    <source>
        <strain evidence="2 3">H39</strain>
    </source>
</reference>
<feature type="region of interest" description="Disordered" evidence="1">
    <location>
        <begin position="43"/>
        <end position="63"/>
    </location>
</feature>
<dbReference type="RefSeq" id="WP_064281854.1">
    <property type="nucleotide sequence ID" value="NZ_LWCS01000021.1"/>
</dbReference>
<accession>A0A178LW46</accession>
<comment type="caution">
    <text evidence="2">The sequence shown here is derived from an EMBL/GenBank/DDBJ whole genome shotgun (WGS) entry which is preliminary data.</text>
</comment>
<evidence type="ECO:0000313" key="3">
    <source>
        <dbReference type="Proteomes" id="UP000078396"/>
    </source>
</evidence>
<protein>
    <submittedName>
        <fullName evidence="2">Uncharacterized protein</fullName>
    </submittedName>
</protein>